<comment type="caution">
    <text evidence="2">The sequence shown here is derived from an EMBL/GenBank/DDBJ whole genome shotgun (WGS) entry which is preliminary data.</text>
</comment>
<gene>
    <name evidence="2" type="ORF">Sdia_08300</name>
</gene>
<protein>
    <submittedName>
        <fullName evidence="2">Uncharacterized protein</fullName>
    </submittedName>
</protein>
<name>A0ABQ1CI45_STRDI</name>
<evidence type="ECO:0000256" key="1">
    <source>
        <dbReference type="SAM" id="MobiDB-lite"/>
    </source>
</evidence>
<accession>A0ABQ1CI45</accession>
<reference evidence="2 3" key="1">
    <citation type="submission" date="2020-02" db="EMBL/GenBank/DDBJ databases">
        <title>Whole genome shotgun sequence of Streptomyces diastaticus subsp. diastaticus NBRC 13412.</title>
        <authorList>
            <person name="Ichikawa N."/>
            <person name="Komaki H."/>
            <person name="Tamura T."/>
        </authorList>
    </citation>
    <scope>NUCLEOTIDE SEQUENCE [LARGE SCALE GENOMIC DNA]</scope>
    <source>
        <strain evidence="2 3">NBRC 13412</strain>
    </source>
</reference>
<keyword evidence="3" id="KW-1185">Reference proteome</keyword>
<evidence type="ECO:0000313" key="2">
    <source>
        <dbReference type="EMBL" id="GFH70062.1"/>
    </source>
</evidence>
<feature type="region of interest" description="Disordered" evidence="1">
    <location>
        <begin position="1"/>
        <end position="102"/>
    </location>
</feature>
<sequence length="102" mass="10450">MRATSGRLRRAPRPGGRVEPGGPEALRPALAALAGDSRGTARSAELRTEPPAGSGPARAADQEGLRLRRRCAPPAGRPTPIAPSPGRRAGFVRPAGSGRGSR</sequence>
<organism evidence="2 3">
    <name type="scientific">Streptomyces diastaticus subsp. diastaticus</name>
    <dbReference type="NCBI Taxonomy" id="68040"/>
    <lineage>
        <taxon>Bacteria</taxon>
        <taxon>Bacillati</taxon>
        <taxon>Actinomycetota</taxon>
        <taxon>Actinomycetes</taxon>
        <taxon>Kitasatosporales</taxon>
        <taxon>Streptomycetaceae</taxon>
        <taxon>Streptomyces</taxon>
        <taxon>Streptomyces diastaticus group</taxon>
    </lineage>
</organism>
<evidence type="ECO:0000313" key="3">
    <source>
        <dbReference type="Proteomes" id="UP000472710"/>
    </source>
</evidence>
<feature type="compositionally biased region" description="Low complexity" evidence="1">
    <location>
        <begin position="13"/>
        <end position="35"/>
    </location>
</feature>
<dbReference type="EMBL" id="BLLN01000002">
    <property type="protein sequence ID" value="GFH70062.1"/>
    <property type="molecule type" value="Genomic_DNA"/>
</dbReference>
<proteinExistence type="predicted"/>
<dbReference type="Proteomes" id="UP000472710">
    <property type="component" value="Unassembled WGS sequence"/>
</dbReference>